<dbReference type="NCBIfam" id="NF009731">
    <property type="entry name" value="PRK13254.1-5"/>
    <property type="match status" value="1"/>
</dbReference>
<dbReference type="InterPro" id="IPR004329">
    <property type="entry name" value="CcmE"/>
</dbReference>
<feature type="topological domain" description="Cytoplasmic" evidence="12">
    <location>
        <begin position="1"/>
        <end position="7"/>
    </location>
</feature>
<dbReference type="GO" id="GO:0046872">
    <property type="term" value="F:metal ion binding"/>
    <property type="evidence" value="ECO:0007669"/>
    <property type="project" value="UniProtKB-KW"/>
</dbReference>
<comment type="caution">
    <text evidence="15">The sequence shown here is derived from an EMBL/GenBank/DDBJ whole genome shotgun (WGS) entry which is preliminary data.</text>
</comment>
<keyword evidence="6 12" id="KW-0201">Cytochrome c-type biogenesis</keyword>
<evidence type="ECO:0000256" key="12">
    <source>
        <dbReference type="HAMAP-Rule" id="MF_01959"/>
    </source>
</evidence>
<comment type="subcellular location">
    <subcellularLocation>
        <location evidence="1">Cell inner membrane</location>
    </subcellularLocation>
    <subcellularLocation>
        <location evidence="12">Cell membrane</location>
        <topology evidence="12">Single-pass type II membrane protein</topology>
    </subcellularLocation>
</comment>
<evidence type="ECO:0000256" key="2">
    <source>
        <dbReference type="ARBA" id="ARBA00022475"/>
    </source>
</evidence>
<dbReference type="OrthoDB" id="9793584at2"/>
<keyword evidence="5 12" id="KW-0479">Metal-binding</keyword>
<dbReference type="HAMAP" id="MF_01959">
    <property type="entry name" value="CcmE"/>
    <property type="match status" value="1"/>
</dbReference>
<keyword evidence="7 12" id="KW-0735">Signal-anchor</keyword>
<evidence type="ECO:0000256" key="1">
    <source>
        <dbReference type="ARBA" id="ARBA00004533"/>
    </source>
</evidence>
<evidence type="ECO:0000256" key="6">
    <source>
        <dbReference type="ARBA" id="ARBA00022748"/>
    </source>
</evidence>
<dbReference type="NCBIfam" id="NF009729">
    <property type="entry name" value="PRK13254.1-3"/>
    <property type="match status" value="1"/>
</dbReference>
<dbReference type="Pfam" id="PF03100">
    <property type="entry name" value="CcmE"/>
    <property type="match status" value="1"/>
</dbReference>
<keyword evidence="3 12" id="KW-0349">Heme</keyword>
<dbReference type="Proteomes" id="UP000236286">
    <property type="component" value="Unassembled WGS sequence"/>
</dbReference>
<dbReference type="Gene3D" id="2.40.50.140">
    <property type="entry name" value="Nucleic acid-binding proteins"/>
    <property type="match status" value="1"/>
</dbReference>
<evidence type="ECO:0000313" key="15">
    <source>
        <dbReference type="EMBL" id="PNG26054.1"/>
    </source>
</evidence>
<reference evidence="15 16" key="1">
    <citation type="submission" date="2017-10" db="EMBL/GenBank/DDBJ databases">
        <title>Genome announcement of Methylocella silvestris TVC from permafrost.</title>
        <authorList>
            <person name="Wang J."/>
            <person name="Geng K."/>
            <person name="Ul-Haque F."/>
            <person name="Crombie A.T."/>
            <person name="Street L.E."/>
            <person name="Wookey P.A."/>
            <person name="Murrell J.C."/>
            <person name="Pratscher J."/>
        </authorList>
    </citation>
    <scope>NUCLEOTIDE SEQUENCE [LARGE SCALE GENOMIC DNA]</scope>
    <source>
        <strain evidence="15 16">TVC</strain>
    </source>
</reference>
<evidence type="ECO:0000256" key="11">
    <source>
        <dbReference type="ARBA" id="ARBA00056663"/>
    </source>
</evidence>
<feature type="binding site" description="covalent" evidence="12 13">
    <location>
        <position position="122"/>
    </location>
    <ligand>
        <name>heme</name>
        <dbReference type="ChEBI" id="CHEBI:30413"/>
    </ligand>
</feature>
<name>A0A2J7TGZ8_METSI</name>
<evidence type="ECO:0000256" key="10">
    <source>
        <dbReference type="ARBA" id="ARBA00023136"/>
    </source>
</evidence>
<gene>
    <name evidence="12" type="primary">ccmE</name>
    <name evidence="12" type="synonym">cycJ</name>
    <name evidence="15" type="ORF">CR492_10705</name>
</gene>
<dbReference type="GO" id="GO:0017004">
    <property type="term" value="P:cytochrome complex assembly"/>
    <property type="evidence" value="ECO:0007669"/>
    <property type="project" value="UniProtKB-KW"/>
</dbReference>
<dbReference type="InterPro" id="IPR036127">
    <property type="entry name" value="CcmE-like_sf"/>
</dbReference>
<evidence type="ECO:0000256" key="7">
    <source>
        <dbReference type="ARBA" id="ARBA00022968"/>
    </source>
</evidence>
<feature type="topological domain" description="Extracellular" evidence="12">
    <location>
        <begin position="29"/>
        <end position="166"/>
    </location>
</feature>
<keyword evidence="9 12" id="KW-0408">Iron</keyword>
<dbReference type="PANTHER" id="PTHR34128:SF2">
    <property type="entry name" value="CYTOCHROME C-TYPE BIOGENESIS PROTEIN CCME HOMOLOG, MITOCHONDRIAL"/>
    <property type="match status" value="1"/>
</dbReference>
<evidence type="ECO:0000256" key="9">
    <source>
        <dbReference type="ARBA" id="ARBA00023004"/>
    </source>
</evidence>
<keyword evidence="10 12" id="KW-0472">Membrane</keyword>
<dbReference type="InterPro" id="IPR012340">
    <property type="entry name" value="NA-bd_OB-fold"/>
</dbReference>
<dbReference type="SUPFAM" id="SSF82093">
    <property type="entry name" value="Heme chaperone CcmE"/>
    <property type="match status" value="1"/>
</dbReference>
<comment type="similarity">
    <text evidence="12">Belongs to the CcmE/CycJ family.</text>
</comment>
<dbReference type="FunFam" id="2.40.50.140:FF:000104">
    <property type="entry name" value="Cytochrome c-type biogenesis protein CcmE"/>
    <property type="match status" value="1"/>
</dbReference>
<evidence type="ECO:0000256" key="14">
    <source>
        <dbReference type="SAM" id="MobiDB-lite"/>
    </source>
</evidence>
<keyword evidence="8 12" id="KW-1133">Transmembrane helix</keyword>
<evidence type="ECO:0000256" key="5">
    <source>
        <dbReference type="ARBA" id="ARBA00022723"/>
    </source>
</evidence>
<dbReference type="PANTHER" id="PTHR34128">
    <property type="entry name" value="CYTOCHROME C-TYPE BIOGENESIS PROTEIN CCME HOMOLOG, MITOCHONDRIAL"/>
    <property type="match status" value="1"/>
</dbReference>
<feature type="binding site" description="axial binding residue" evidence="12 13">
    <location>
        <position position="126"/>
    </location>
    <ligand>
        <name>heme</name>
        <dbReference type="ChEBI" id="CHEBI:30413"/>
    </ligand>
    <ligandPart>
        <name>Fe</name>
        <dbReference type="ChEBI" id="CHEBI:18248"/>
    </ligandPart>
</feature>
<accession>A0A2J7TGZ8</accession>
<keyword evidence="4 12" id="KW-0812">Transmembrane</keyword>
<dbReference type="AlphaFoldDB" id="A0A2J7TGZ8"/>
<comment type="function">
    <text evidence="11 12">Heme chaperone required for the biogenesis of c-type cytochromes. Transiently binds heme delivered by CcmC and transfers the heme to apo-cytochromes in a process facilitated by CcmF and CcmH.</text>
</comment>
<organism evidence="15 16">
    <name type="scientific">Methylocella silvestris</name>
    <dbReference type="NCBI Taxonomy" id="199596"/>
    <lineage>
        <taxon>Bacteria</taxon>
        <taxon>Pseudomonadati</taxon>
        <taxon>Pseudomonadota</taxon>
        <taxon>Alphaproteobacteria</taxon>
        <taxon>Hyphomicrobiales</taxon>
        <taxon>Beijerinckiaceae</taxon>
        <taxon>Methylocella</taxon>
    </lineage>
</organism>
<sequence>MTRKQKRLALIASGAAVVSLAVGLVMFALRDNIVFFYSPTELAEKPATNGARLRIGGLVKPASLDRQGDQTVRFTVTDMKHDIAVTYTGLLPDLFREGQGVVAEGALRPDGVFHADSVLAKHDERYMPREVADALKKQGVWQEEGKSEGKPAAVPAQTAPQGAQAY</sequence>
<protein>
    <recommendedName>
        <fullName evidence="12">Cytochrome c-type biogenesis protein CcmE</fullName>
    </recommendedName>
    <alternativeName>
        <fullName evidence="12">Cytochrome c maturation protein E</fullName>
    </alternativeName>
    <alternativeName>
        <fullName evidence="12">Heme chaperone CcmE</fullName>
    </alternativeName>
</protein>
<dbReference type="EMBL" id="PDZR01000010">
    <property type="protein sequence ID" value="PNG26054.1"/>
    <property type="molecule type" value="Genomic_DNA"/>
</dbReference>
<dbReference type="RefSeq" id="WP_102843737.1">
    <property type="nucleotide sequence ID" value="NZ_PDZR01000010.1"/>
</dbReference>
<evidence type="ECO:0000256" key="4">
    <source>
        <dbReference type="ARBA" id="ARBA00022692"/>
    </source>
</evidence>
<feature type="region of interest" description="Disordered" evidence="14">
    <location>
        <begin position="140"/>
        <end position="166"/>
    </location>
</feature>
<evidence type="ECO:0000256" key="3">
    <source>
        <dbReference type="ARBA" id="ARBA00022617"/>
    </source>
</evidence>
<proteinExistence type="inferred from homology"/>
<evidence type="ECO:0000256" key="8">
    <source>
        <dbReference type="ARBA" id="ARBA00022989"/>
    </source>
</evidence>
<evidence type="ECO:0000256" key="13">
    <source>
        <dbReference type="PIRSR" id="PIRSR604329-50"/>
    </source>
</evidence>
<evidence type="ECO:0000313" key="16">
    <source>
        <dbReference type="Proteomes" id="UP000236286"/>
    </source>
</evidence>
<dbReference type="GO" id="GO:0005886">
    <property type="term" value="C:plasma membrane"/>
    <property type="evidence" value="ECO:0007669"/>
    <property type="project" value="UniProtKB-SubCell"/>
</dbReference>
<dbReference type="GO" id="GO:0020037">
    <property type="term" value="F:heme binding"/>
    <property type="evidence" value="ECO:0007669"/>
    <property type="project" value="InterPro"/>
</dbReference>
<keyword evidence="2 12" id="KW-1003">Cell membrane</keyword>
<dbReference type="NCBIfam" id="NF009727">
    <property type="entry name" value="PRK13254.1-1"/>
    <property type="match status" value="1"/>
</dbReference>
<dbReference type="GO" id="GO:0017003">
    <property type="term" value="P:protein-heme linkage"/>
    <property type="evidence" value="ECO:0007669"/>
    <property type="project" value="UniProtKB-UniRule"/>
</dbReference>